<evidence type="ECO:0000313" key="11">
    <source>
        <dbReference type="EMBL" id="MBN3284468.1"/>
    </source>
</evidence>
<evidence type="ECO:0000256" key="5">
    <source>
        <dbReference type="ARBA" id="ARBA00020265"/>
    </source>
</evidence>
<evidence type="ECO:0000256" key="9">
    <source>
        <dbReference type="ARBA" id="ARBA00045238"/>
    </source>
</evidence>
<protein>
    <recommendedName>
        <fullName evidence="5">Elongator complex protein 4</fullName>
    </recommendedName>
</protein>
<feature type="non-terminal residue" evidence="11">
    <location>
        <position position="388"/>
    </location>
</feature>
<keyword evidence="8" id="KW-0539">Nucleus</keyword>
<dbReference type="InterPro" id="IPR008728">
    <property type="entry name" value="Elongator_complex_protein_4"/>
</dbReference>
<gene>
    <name evidence="11" type="primary">Elp4_1</name>
    <name evidence="11" type="ORF">GTO93_0005359</name>
</gene>
<comment type="pathway">
    <text evidence="3">tRNA modification; 5-methoxycarbonylmethyl-2-thiouridine-tRNA biosynthesis.</text>
</comment>
<organism evidence="11 12">
    <name type="scientific">Polyodon spathula</name>
    <name type="common">North American paddlefish</name>
    <name type="synonym">Squalus spathula</name>
    <dbReference type="NCBI Taxonomy" id="7913"/>
    <lineage>
        <taxon>Eukaryota</taxon>
        <taxon>Metazoa</taxon>
        <taxon>Chordata</taxon>
        <taxon>Craniata</taxon>
        <taxon>Vertebrata</taxon>
        <taxon>Euteleostomi</taxon>
        <taxon>Actinopterygii</taxon>
        <taxon>Chondrostei</taxon>
        <taxon>Acipenseriformes</taxon>
        <taxon>Polyodontidae</taxon>
        <taxon>Polyodon</taxon>
    </lineage>
</organism>
<evidence type="ECO:0000256" key="2">
    <source>
        <dbReference type="ARBA" id="ARBA00004496"/>
    </source>
</evidence>
<keyword evidence="6" id="KW-0963">Cytoplasm</keyword>
<comment type="caution">
    <text evidence="11">The sequence shown here is derived from an EMBL/GenBank/DDBJ whole genome shotgun (WGS) entry which is preliminary data.</text>
</comment>
<accession>A0ABS2YCM6</accession>
<dbReference type="CDD" id="cd19494">
    <property type="entry name" value="Elp4"/>
    <property type="match status" value="1"/>
</dbReference>
<comment type="function">
    <text evidence="9">Component of the elongator complex which is required for multiple tRNA modifications, including mcm5U (5-methoxycarbonylmethyl uridine), mcm5s2U (5-methoxycarbonylmethyl-2-thiouridine), and ncm5U (5-carbamoylmethyl uridine). The elongator complex catalyzes the formation of carboxymethyluridine in the wobble base at position 34 in tRNAs.</text>
</comment>
<feature type="transmembrane region" description="Helical" evidence="10">
    <location>
        <begin position="49"/>
        <end position="72"/>
    </location>
</feature>
<sequence length="388" mass="43176">AGVNVNASKRVNASSFQKKSRSKLSIPWTRQSVQNGQLLVSSGVTSLDYVIGGLAVETALLIGFSLLFVIFFSPEEDKYDSYSLMLKYFCGHSLFIASSRHQLGDILQLRKSPLLDEISDTEVEEELAMKIAWRYQILPKVQTTLASSSRFGHYYAMNTDMCEAATCHSFSHPNELPLESATESSNMSIGYIKLRSIQGVIHKEGFDGAGPQNKLRSILRIGVHSLGSAIWGDDDDICCKENPEHAHSLRTFLYSLHALFRTSLSVCMVTVPSHFVHVRAIMEHIAKLCDTVVSLESVSGSERERNPVYKGYHGLLHVKHLSLMYEVPDTKDLAFKLKRKPFTIETLHLPPDLSDTVSRLSKQDLAESAKLLGLGCGTIATDKKHLDF</sequence>
<comment type="subcellular location">
    <subcellularLocation>
        <location evidence="2">Cytoplasm</location>
    </subcellularLocation>
    <subcellularLocation>
        <location evidence="1">Nucleus</location>
    </subcellularLocation>
</comment>
<evidence type="ECO:0000256" key="10">
    <source>
        <dbReference type="SAM" id="Phobius"/>
    </source>
</evidence>
<dbReference type="InterPro" id="IPR027417">
    <property type="entry name" value="P-loop_NTPase"/>
</dbReference>
<evidence type="ECO:0000256" key="6">
    <source>
        <dbReference type="ARBA" id="ARBA00022490"/>
    </source>
</evidence>
<proteinExistence type="inferred from homology"/>
<keyword evidence="10" id="KW-0812">Transmembrane</keyword>
<dbReference type="EMBL" id="JAAWVQ010136875">
    <property type="protein sequence ID" value="MBN3284468.1"/>
    <property type="molecule type" value="Genomic_DNA"/>
</dbReference>
<name>A0ABS2YCM6_POLSP</name>
<comment type="similarity">
    <text evidence="4">Belongs to the ELP4 family.</text>
</comment>
<dbReference type="Pfam" id="PF05625">
    <property type="entry name" value="PAXNEB"/>
    <property type="match status" value="1"/>
</dbReference>
<feature type="non-terminal residue" evidence="11">
    <location>
        <position position="1"/>
    </location>
</feature>
<evidence type="ECO:0000256" key="4">
    <source>
        <dbReference type="ARBA" id="ARBA00007573"/>
    </source>
</evidence>
<keyword evidence="10" id="KW-0472">Membrane</keyword>
<keyword evidence="12" id="KW-1185">Reference proteome</keyword>
<reference evidence="11" key="1">
    <citation type="journal article" date="2021" name="Cell">
        <title>Tracing the genetic footprints of vertebrate landing in non-teleost ray-finned fishes.</title>
        <authorList>
            <person name="Bi X."/>
            <person name="Wang K."/>
            <person name="Yang L."/>
            <person name="Pan H."/>
            <person name="Jiang H."/>
            <person name="Wei Q."/>
            <person name="Fang M."/>
            <person name="Yu H."/>
            <person name="Zhu C."/>
            <person name="Cai Y."/>
            <person name="He Y."/>
            <person name="Gan X."/>
            <person name="Zeng H."/>
            <person name="Yu D."/>
            <person name="Zhu Y."/>
            <person name="Jiang H."/>
            <person name="Qiu Q."/>
            <person name="Yang H."/>
            <person name="Zhang Y.E."/>
            <person name="Wang W."/>
            <person name="Zhu M."/>
            <person name="He S."/>
            <person name="Zhang G."/>
        </authorList>
    </citation>
    <scope>NUCLEOTIDE SEQUENCE</scope>
    <source>
        <strain evidence="11">Pddl_001</strain>
    </source>
</reference>
<evidence type="ECO:0000256" key="3">
    <source>
        <dbReference type="ARBA" id="ARBA00005043"/>
    </source>
</evidence>
<dbReference type="PANTHER" id="PTHR12896:SF1">
    <property type="entry name" value="ELONGATOR COMPLEX PROTEIN 4"/>
    <property type="match status" value="1"/>
</dbReference>
<dbReference type="Proteomes" id="UP001166093">
    <property type="component" value="Unassembled WGS sequence"/>
</dbReference>
<keyword evidence="7" id="KW-0819">tRNA processing</keyword>
<evidence type="ECO:0000256" key="1">
    <source>
        <dbReference type="ARBA" id="ARBA00004123"/>
    </source>
</evidence>
<evidence type="ECO:0000256" key="7">
    <source>
        <dbReference type="ARBA" id="ARBA00022694"/>
    </source>
</evidence>
<keyword evidence="10" id="KW-1133">Transmembrane helix</keyword>
<evidence type="ECO:0000256" key="8">
    <source>
        <dbReference type="ARBA" id="ARBA00023242"/>
    </source>
</evidence>
<dbReference type="Gene3D" id="3.40.50.300">
    <property type="entry name" value="P-loop containing nucleotide triphosphate hydrolases"/>
    <property type="match status" value="1"/>
</dbReference>
<evidence type="ECO:0000313" key="12">
    <source>
        <dbReference type="Proteomes" id="UP001166093"/>
    </source>
</evidence>
<dbReference type="PANTHER" id="PTHR12896">
    <property type="entry name" value="PAX6 NEIGHBOR PROTEIN PAXNEB"/>
    <property type="match status" value="1"/>
</dbReference>